<organism evidence="1">
    <name type="scientific">Homo sapiens</name>
    <name type="common">Human</name>
    <dbReference type="NCBI Taxonomy" id="9606"/>
    <lineage>
        <taxon>Eukaryota</taxon>
        <taxon>Metazoa</taxon>
        <taxon>Chordata</taxon>
        <taxon>Craniata</taxon>
        <taxon>Vertebrata</taxon>
        <taxon>Euteleostomi</taxon>
        <taxon>Mammalia</taxon>
        <taxon>Eutheria</taxon>
        <taxon>Euarchontoglires</taxon>
        <taxon>Primates</taxon>
        <taxon>Haplorrhini</taxon>
        <taxon>Catarrhini</taxon>
        <taxon>Hominidae</taxon>
        <taxon>Homo</taxon>
    </lineage>
</organism>
<evidence type="ECO:0000313" key="1">
    <source>
        <dbReference type="EMBL" id="BAH12294.1"/>
    </source>
</evidence>
<accession>B7Z3Q8</accession>
<dbReference type="AlphaFoldDB" id="B7Z3Q8"/>
<dbReference type="EMBL" id="AK296254">
    <property type="protein sequence ID" value="BAH12294.1"/>
    <property type="molecule type" value="mRNA"/>
</dbReference>
<protein>
    <submittedName>
        <fullName evidence="1">cDNA FLJ59030</fullName>
    </submittedName>
</protein>
<name>B7Z3Q8_HUMAN</name>
<proteinExistence type="evidence at transcript level"/>
<reference evidence="1" key="1">
    <citation type="submission" date="2007-10" db="EMBL/GenBank/DDBJ databases">
        <title>NEDO human cDNA sequencing project focused on splicing variants.</title>
        <authorList>
            <person name="Wakamatsu A."/>
            <person name="Yamamoto J."/>
            <person name="Kimura K."/>
            <person name="Ishii S."/>
            <person name="Watanabe K."/>
            <person name="Sugiyama A."/>
            <person name="Murakawa K."/>
            <person name="Kaida T."/>
            <person name="Tsuchiya K."/>
            <person name="Fukuzumi Y."/>
            <person name="Kumagai A."/>
            <person name="Oishi Y."/>
            <person name="Yamamoto S."/>
            <person name="Ono Y."/>
            <person name="Komori Y."/>
            <person name="Yamazaki M."/>
            <person name="Kisu Y."/>
            <person name="Nishikawa T."/>
            <person name="Sugano S."/>
            <person name="Nomura N."/>
            <person name="Isogai T."/>
        </authorList>
    </citation>
    <scope>NUCLEOTIDE SEQUENCE</scope>
    <source>
        <tissue evidence="1">Thalamus</tissue>
    </source>
</reference>
<sequence length="188" mass="21424">MMTALFCQKFIIFKITFHQRETTFHQRPSESKESCSLYTPCLFSAVSVWHASMGPGQRDPQISEAEEERQFEASLLQFKRQFLKCLQQISLWSKCTPIRDIRYGSQRLYEADLTMSVRVCLEDSSCPDGLSWVSNTKASHRGIRRSENKGSEAIQTLTTAGSCYHNKGWRGKEKGYIYQGPGDGAFEG</sequence>